<evidence type="ECO:0000256" key="6">
    <source>
        <dbReference type="ARBA" id="ARBA00023239"/>
    </source>
</evidence>
<dbReference type="NCBIfam" id="TIGR03180">
    <property type="entry name" value="UraD_2"/>
    <property type="match status" value="1"/>
</dbReference>
<dbReference type="EMBL" id="JAAAWP010000001">
    <property type="protein sequence ID" value="NDW20346.1"/>
    <property type="molecule type" value="Genomic_DNA"/>
</dbReference>
<gene>
    <name evidence="8" type="primary">uraD</name>
    <name evidence="8" type="ORF">GTW09_02215</name>
</gene>
<comment type="pathway">
    <text evidence="2">Purine metabolism; urate degradation; (S)-allantoin from urate: step 3/3.</text>
</comment>
<comment type="catalytic activity">
    <reaction evidence="1">
        <text>5-hydroxy-2-oxo-4-ureido-2,5-dihydro-1H-imidazole-5-carboxylate + H(+) = (S)-allantoin + CO2</text>
        <dbReference type="Rhea" id="RHEA:26301"/>
        <dbReference type="ChEBI" id="CHEBI:15378"/>
        <dbReference type="ChEBI" id="CHEBI:15678"/>
        <dbReference type="ChEBI" id="CHEBI:16526"/>
        <dbReference type="ChEBI" id="CHEBI:58639"/>
        <dbReference type="EC" id="4.1.1.97"/>
    </reaction>
</comment>
<accession>A0A6L9MQA9</accession>
<dbReference type="SUPFAM" id="SSF158694">
    <property type="entry name" value="UraD-Like"/>
    <property type="match status" value="1"/>
</dbReference>
<dbReference type="InterPro" id="IPR017595">
    <property type="entry name" value="OHCU_decarboxylase-2"/>
</dbReference>
<dbReference type="Pfam" id="PF09349">
    <property type="entry name" value="OHCU_decarbox"/>
    <property type="match status" value="1"/>
</dbReference>
<dbReference type="GO" id="GO:0051997">
    <property type="term" value="F:2-oxo-4-hydroxy-4-carboxy-5-ureidoimidazoline decarboxylase activity"/>
    <property type="evidence" value="ECO:0007669"/>
    <property type="project" value="UniProtKB-EC"/>
</dbReference>
<dbReference type="Proteomes" id="UP000478837">
    <property type="component" value="Unassembled WGS sequence"/>
</dbReference>
<feature type="domain" description="Oxo-4-hydroxy-4-carboxy-5-ureidoimidazoline decarboxylase" evidence="7">
    <location>
        <begin position="7"/>
        <end position="163"/>
    </location>
</feature>
<dbReference type="AlphaFoldDB" id="A0A6L9MQA9"/>
<evidence type="ECO:0000259" key="7">
    <source>
        <dbReference type="Pfam" id="PF09349"/>
    </source>
</evidence>
<proteinExistence type="predicted"/>
<evidence type="ECO:0000256" key="4">
    <source>
        <dbReference type="ARBA" id="ARBA00022631"/>
    </source>
</evidence>
<evidence type="ECO:0000256" key="3">
    <source>
        <dbReference type="ARBA" id="ARBA00012257"/>
    </source>
</evidence>
<evidence type="ECO:0000256" key="2">
    <source>
        <dbReference type="ARBA" id="ARBA00004754"/>
    </source>
</evidence>
<keyword evidence="5" id="KW-0210">Decarboxylase</keyword>
<dbReference type="PANTHER" id="PTHR43466">
    <property type="entry name" value="2-OXO-4-HYDROXY-4-CARBOXY-5-UREIDOIMIDAZOLINE DECARBOXYLASE-RELATED"/>
    <property type="match status" value="1"/>
</dbReference>
<dbReference type="EC" id="4.1.1.97" evidence="3"/>
<dbReference type="GO" id="GO:0019628">
    <property type="term" value="P:urate catabolic process"/>
    <property type="evidence" value="ECO:0007669"/>
    <property type="project" value="TreeGrafter"/>
</dbReference>
<dbReference type="NCBIfam" id="NF010372">
    <property type="entry name" value="PRK13798.1"/>
    <property type="match status" value="1"/>
</dbReference>
<name>A0A6L9MQA9_9ALTE</name>
<evidence type="ECO:0000256" key="5">
    <source>
        <dbReference type="ARBA" id="ARBA00022793"/>
    </source>
</evidence>
<organism evidence="8 9">
    <name type="scientific">Alteromonas hispanica</name>
    <dbReference type="NCBI Taxonomy" id="315421"/>
    <lineage>
        <taxon>Bacteria</taxon>
        <taxon>Pseudomonadati</taxon>
        <taxon>Pseudomonadota</taxon>
        <taxon>Gammaproteobacteria</taxon>
        <taxon>Alteromonadales</taxon>
        <taxon>Alteromonadaceae</taxon>
        <taxon>Alteromonas/Salinimonas group</taxon>
        <taxon>Alteromonas</taxon>
    </lineage>
</organism>
<comment type="caution">
    <text evidence="8">The sequence shown here is derived from an EMBL/GenBank/DDBJ whole genome shotgun (WGS) entry which is preliminary data.</text>
</comment>
<keyword evidence="6 8" id="KW-0456">Lyase</keyword>
<keyword evidence="9" id="KW-1185">Reference proteome</keyword>
<dbReference type="Gene3D" id="1.10.3330.10">
    <property type="entry name" value="Oxo-4-hydroxy-4-carboxy-5-ureidoimidazoline decarboxylase"/>
    <property type="match status" value="1"/>
</dbReference>
<protein>
    <recommendedName>
        <fullName evidence="3">2-oxo-4-hydroxy-4-carboxy-5-ureidoimidazoline decarboxylase</fullName>
        <ecNumber evidence="3">4.1.1.97</ecNumber>
    </recommendedName>
</protein>
<dbReference type="RefSeq" id="WP_163109694.1">
    <property type="nucleotide sequence ID" value="NZ_JAAAWP010000001.1"/>
</dbReference>
<reference evidence="8 9" key="1">
    <citation type="submission" date="2020-01" db="EMBL/GenBank/DDBJ databases">
        <title>Genomes of bacteria type strains.</title>
        <authorList>
            <person name="Chen J."/>
            <person name="Zhu S."/>
            <person name="Yang J."/>
        </authorList>
    </citation>
    <scope>NUCLEOTIDE SEQUENCE [LARGE SCALE GENOMIC DNA]</scope>
    <source>
        <strain evidence="8 9">LMG 22958</strain>
    </source>
</reference>
<evidence type="ECO:0000256" key="1">
    <source>
        <dbReference type="ARBA" id="ARBA00001163"/>
    </source>
</evidence>
<evidence type="ECO:0000313" key="8">
    <source>
        <dbReference type="EMBL" id="NDW20346.1"/>
    </source>
</evidence>
<evidence type="ECO:0000313" key="9">
    <source>
        <dbReference type="Proteomes" id="UP000478837"/>
    </source>
</evidence>
<dbReference type="InterPro" id="IPR018020">
    <property type="entry name" value="OHCU_decarboxylase"/>
</dbReference>
<dbReference type="PANTHER" id="PTHR43466:SF1">
    <property type="entry name" value="2-OXO-4-HYDROXY-4-CARBOXY-5-UREIDOIMIDAZOLINE DECARBOXYLASE-RELATED"/>
    <property type="match status" value="1"/>
</dbReference>
<sequence>MTLDELNNLDAQMAAQWFEQCCASQAWIEGMVVARPYTSLEALEQEAENVWETCTNEDILEAFKAHPMIGNVDSLREKFANTKAIAAGEQSGTSKASEETLKQLHEMNMAYLLKHKFIFIICATGLSAETMLSALQSRIVNNTDEEIKIAAGEQLKITLLRLRKALS</sequence>
<keyword evidence="4" id="KW-0659">Purine metabolism</keyword>
<dbReference type="InterPro" id="IPR036778">
    <property type="entry name" value="OHCU_decarboxylase_sf"/>
</dbReference>
<dbReference type="GO" id="GO:0006144">
    <property type="term" value="P:purine nucleobase metabolic process"/>
    <property type="evidence" value="ECO:0007669"/>
    <property type="project" value="UniProtKB-KW"/>
</dbReference>